<gene>
    <name evidence="2" type="ORF">GX523_09105</name>
</gene>
<evidence type="ECO:0000256" key="1">
    <source>
        <dbReference type="SAM" id="MobiDB-lite"/>
    </source>
</evidence>
<dbReference type="EMBL" id="DUTF01000208">
    <property type="protein sequence ID" value="HHY26882.1"/>
    <property type="molecule type" value="Genomic_DNA"/>
</dbReference>
<proteinExistence type="predicted"/>
<sequence>MTTQEIKDNIAKQRETNIALYKSITMASHDDPLNKKAEPILQQWREGSKK</sequence>
<evidence type="ECO:0000313" key="3">
    <source>
        <dbReference type="Proteomes" id="UP000553059"/>
    </source>
</evidence>
<organism evidence="2 3">
    <name type="scientific">Desulfitobacterium dehalogenans</name>
    <dbReference type="NCBI Taxonomy" id="36854"/>
    <lineage>
        <taxon>Bacteria</taxon>
        <taxon>Bacillati</taxon>
        <taxon>Bacillota</taxon>
        <taxon>Clostridia</taxon>
        <taxon>Eubacteriales</taxon>
        <taxon>Desulfitobacteriaceae</taxon>
        <taxon>Desulfitobacterium</taxon>
    </lineage>
</organism>
<name>A0A7C6Z4G2_9FIRM</name>
<dbReference type="AlphaFoldDB" id="A0A7C6Z4G2"/>
<feature type="non-terminal residue" evidence="2">
    <location>
        <position position="50"/>
    </location>
</feature>
<evidence type="ECO:0000313" key="2">
    <source>
        <dbReference type="EMBL" id="HHY26882.1"/>
    </source>
</evidence>
<accession>A0A7C6Z4G2</accession>
<reference evidence="2 3" key="1">
    <citation type="journal article" date="2020" name="Biotechnol. Biofuels">
        <title>New insights from the biogas microbiome by comprehensive genome-resolved metagenomics of nearly 1600 species originating from multiple anaerobic digesters.</title>
        <authorList>
            <person name="Campanaro S."/>
            <person name="Treu L."/>
            <person name="Rodriguez-R L.M."/>
            <person name="Kovalovszki A."/>
            <person name="Ziels R.M."/>
            <person name="Maus I."/>
            <person name="Zhu X."/>
            <person name="Kougias P.G."/>
            <person name="Basile A."/>
            <person name="Luo G."/>
            <person name="Schluter A."/>
            <person name="Konstantinidis K.T."/>
            <person name="Angelidaki I."/>
        </authorList>
    </citation>
    <scope>NUCLEOTIDE SEQUENCE [LARGE SCALE GENOMIC DNA]</scope>
    <source>
        <strain evidence="2">AS05jafATM_4</strain>
    </source>
</reference>
<comment type="caution">
    <text evidence="2">The sequence shown here is derived from an EMBL/GenBank/DDBJ whole genome shotgun (WGS) entry which is preliminary data.</text>
</comment>
<protein>
    <submittedName>
        <fullName evidence="2">Uncharacterized protein</fullName>
    </submittedName>
</protein>
<feature type="region of interest" description="Disordered" evidence="1">
    <location>
        <begin position="30"/>
        <end position="50"/>
    </location>
</feature>
<dbReference type="Proteomes" id="UP000553059">
    <property type="component" value="Unassembled WGS sequence"/>
</dbReference>